<proteinExistence type="predicted"/>
<accession>Q10MM1</accession>
<dbReference type="AlphaFoldDB" id="Q10MM1"/>
<sequence>MAEYAGALQWAHIVDELAESVDRT</sequence>
<dbReference type="EMBL" id="DP000009">
    <property type="protein sequence ID" value="ABF95506.1"/>
    <property type="molecule type" value="Genomic_DNA"/>
</dbReference>
<protein>
    <submittedName>
        <fullName evidence="1">Uncharacterized protein</fullName>
    </submittedName>
</protein>
<reference evidence="1" key="2">
    <citation type="submission" date="2006-06" db="EMBL/GenBank/DDBJ databases">
        <authorList>
            <person name="Buell R."/>
            <person name="Wing R.A."/>
            <person name="McCombie W.A."/>
            <person name="Ouyang S."/>
        </authorList>
    </citation>
    <scope>NUCLEOTIDE SEQUENCE</scope>
</reference>
<evidence type="ECO:0000313" key="1">
    <source>
        <dbReference type="EMBL" id="ABF95506.1"/>
    </source>
</evidence>
<organism evidence="1">
    <name type="scientific">Oryza sativa subsp. japonica</name>
    <name type="common">Rice</name>
    <dbReference type="NCBI Taxonomy" id="39947"/>
    <lineage>
        <taxon>Eukaryota</taxon>
        <taxon>Viridiplantae</taxon>
        <taxon>Streptophyta</taxon>
        <taxon>Embryophyta</taxon>
        <taxon>Tracheophyta</taxon>
        <taxon>Spermatophyta</taxon>
        <taxon>Magnoliopsida</taxon>
        <taxon>Liliopsida</taxon>
        <taxon>Poales</taxon>
        <taxon>Poaceae</taxon>
        <taxon>BOP clade</taxon>
        <taxon>Oryzoideae</taxon>
        <taxon>Oryzeae</taxon>
        <taxon>Oryzinae</taxon>
        <taxon>Oryza</taxon>
        <taxon>Oryza sativa</taxon>
    </lineage>
</organism>
<gene>
    <name evidence="1" type="ordered locus">LOC_Os03g19129</name>
</gene>
<name>Q10MM1_ORYSJ</name>
<reference evidence="1" key="1">
    <citation type="journal article" date="2005" name="Genome Res.">
        <title>Sequence, annotation, and analysis of synteny between rice chromosome 3 and diverged grass species.</title>
        <authorList>
            <consortium name="Rice Chromosome 3 Sequencing Consortium"/>
            <person name="Buell C.R."/>
            <person name="Yuan Q."/>
            <person name="Ouyang S."/>
            <person name="Liu J."/>
            <person name="Zhu W."/>
            <person name="Wang A."/>
            <person name="Maiti R."/>
            <person name="Haas B."/>
            <person name="Wortman J."/>
            <person name="Pertea M."/>
            <person name="Jones K.M."/>
            <person name="Kim M."/>
            <person name="Overton L."/>
            <person name="Tsitrin T."/>
            <person name="Fadrosh D."/>
            <person name="Bera J."/>
            <person name="Weaver B."/>
            <person name="Jin S."/>
            <person name="Johri S."/>
            <person name="Reardon M."/>
            <person name="Webb K."/>
            <person name="Hill J."/>
            <person name="Moffat K."/>
            <person name="Tallon L."/>
            <person name="Van Aken S."/>
            <person name="Lewis M."/>
            <person name="Utterback T."/>
            <person name="Feldblyum T."/>
            <person name="Zismann V."/>
            <person name="Iobst S."/>
            <person name="Hsiao J."/>
            <person name="de Vazeille A.R."/>
            <person name="Salzberg S.L."/>
            <person name="White O."/>
            <person name="Fraser C."/>
            <person name="Yu Y."/>
            <person name="Kim H."/>
            <person name="Rambo T."/>
            <person name="Currie J."/>
            <person name="Collura K."/>
            <person name="Kernodle-Thompson S."/>
            <person name="Wei F."/>
            <person name="Kudrna K."/>
            <person name="Ammiraju J.S."/>
            <person name="Luo M."/>
            <person name="Goicoechea J.L."/>
            <person name="Wing R.A."/>
            <person name="Henry D."/>
            <person name="Oates R."/>
            <person name="Palmer M."/>
            <person name="Pries G."/>
            <person name="Saski C."/>
            <person name="Simmons J."/>
            <person name="Soderlund C."/>
            <person name="Nelson W."/>
            <person name="de la Bastide M."/>
            <person name="Spiegel L."/>
            <person name="Nascimento L."/>
            <person name="Huang E."/>
            <person name="Preston R."/>
            <person name="Zutavern T."/>
            <person name="Palmer L."/>
            <person name="O'Shaughnessy A."/>
            <person name="Dike S."/>
            <person name="McCombie W.R."/>
            <person name="Minx P."/>
            <person name="Cordum H."/>
            <person name="Wilson R."/>
            <person name="Jin W."/>
            <person name="Lee H.R."/>
            <person name="Jiang J."/>
            <person name="Jackson S."/>
        </authorList>
    </citation>
    <scope>NUCLEOTIDE SEQUENCE [LARGE SCALE GENOMIC DNA]</scope>
</reference>